<dbReference type="Pfam" id="PF01885">
    <property type="entry name" value="PTS_2-RNA"/>
    <property type="match status" value="1"/>
</dbReference>
<keyword evidence="3 5" id="KW-0520">NAD</keyword>
<dbReference type="Gene3D" id="1.10.10.970">
    <property type="entry name" value="RNA 2'-phosphotransferase, Tpt1/KptA family, N-terminal domain"/>
    <property type="match status" value="1"/>
</dbReference>
<comment type="function">
    <text evidence="4 5">Removes the 2'-phosphate from RNA via an intermediate in which the phosphate is ADP-ribosylated by NAD followed by a presumed transesterification to release the RNA and generate ADP-ribose 1''-2''-cyclic phosphate (APPR&gt;P). May function as an ADP-ribosylase.</text>
</comment>
<evidence type="ECO:0000256" key="5">
    <source>
        <dbReference type="HAMAP-Rule" id="MF_00299"/>
    </source>
</evidence>
<proteinExistence type="inferred from homology"/>
<dbReference type="NCBIfam" id="NF002014">
    <property type="entry name" value="PRK00819.1-4"/>
    <property type="match status" value="1"/>
</dbReference>
<keyword evidence="2 5" id="KW-0808">Transferase</keyword>
<evidence type="ECO:0000256" key="4">
    <source>
        <dbReference type="ARBA" id="ARBA00025212"/>
    </source>
</evidence>
<evidence type="ECO:0000256" key="1">
    <source>
        <dbReference type="ARBA" id="ARBA00009836"/>
    </source>
</evidence>
<comment type="similarity">
    <text evidence="1 5">Belongs to the KptA/TPT1 family.</text>
</comment>
<evidence type="ECO:0000256" key="3">
    <source>
        <dbReference type="ARBA" id="ARBA00023027"/>
    </source>
</evidence>
<dbReference type="PANTHER" id="PTHR12684:SF2">
    <property type="entry name" value="TRNA 2'-PHOSPHOTRANSFERASE 1"/>
    <property type="match status" value="1"/>
</dbReference>
<dbReference type="RefSeq" id="WP_281778670.1">
    <property type="nucleotide sequence ID" value="NZ_AP027041.1"/>
</dbReference>
<dbReference type="EC" id="2.7.1.-" evidence="5"/>
<sequence length="179" mass="20150">MEVELVRLSKVISRALRHRPEAIGITLDRNGWCDVHALIDALIKHGTPITREQLDVIVRGNDKARFALSEDGARIRAQQGHSVEVDLQLRPKIPPPVLYHGTVAEHLESIRKAGLLPMKRHHVHLSRDSKTAADVGARRGKPVILLVDAYRMHRDGHRFFLSGNGVWLVEKVPPQYLTS</sequence>
<protein>
    <recommendedName>
        <fullName evidence="5">Probable RNA 2'-phosphotransferase</fullName>
        <ecNumber evidence="5">2.7.1.-</ecNumber>
    </recommendedName>
</protein>
<dbReference type="Gene3D" id="3.20.170.30">
    <property type="match status" value="1"/>
</dbReference>
<dbReference type="HAMAP" id="MF_00299">
    <property type="entry name" value="KptA"/>
    <property type="match status" value="1"/>
</dbReference>
<dbReference type="InterPro" id="IPR042081">
    <property type="entry name" value="RNA_2'-PTrans_C"/>
</dbReference>
<dbReference type="PANTHER" id="PTHR12684">
    <property type="entry name" value="PUTATIVE PHOSPHOTRANSFERASE"/>
    <property type="match status" value="1"/>
</dbReference>
<dbReference type="InterPro" id="IPR042080">
    <property type="entry name" value="RNA_2'-PTrans_N"/>
</dbReference>
<reference evidence="6 7" key="1">
    <citation type="journal article" date="2023" name="Int. J. Syst. Evol. Microbiol.">
        <title>Physiological and genomic analyses of cobalamin (vitamin B12)-auxotrophy of Lysobacter auxotrophicus sp. nov., a methionine-auxotrophic chitinolytic bacterium isolated from chitin-treated soil.</title>
        <authorList>
            <person name="Saito A."/>
            <person name="Dohra H."/>
            <person name="Hamada M."/>
            <person name="Moriuchi R."/>
            <person name="Kotsuchibashi Y."/>
            <person name="Mori K."/>
        </authorList>
    </citation>
    <scope>NUCLEOTIDE SEQUENCE [LARGE SCALE GENOMIC DNA]</scope>
    <source>
        <strain evidence="6 7">5-21a</strain>
    </source>
</reference>
<organism evidence="6 7">
    <name type="scientific">Lysobacter auxotrophicus</name>
    <dbReference type="NCBI Taxonomy" id="2992573"/>
    <lineage>
        <taxon>Bacteria</taxon>
        <taxon>Pseudomonadati</taxon>
        <taxon>Pseudomonadota</taxon>
        <taxon>Gammaproteobacteria</taxon>
        <taxon>Lysobacterales</taxon>
        <taxon>Lysobacteraceae</taxon>
        <taxon>Lysobacter</taxon>
    </lineage>
</organism>
<name>A0ABN6UKB0_9GAMM</name>
<gene>
    <name evidence="5" type="primary">kptA</name>
    <name evidence="6" type="ORF">LA521A_18820</name>
</gene>
<keyword evidence="7" id="KW-1185">Reference proteome</keyword>
<evidence type="ECO:0000313" key="6">
    <source>
        <dbReference type="EMBL" id="BDU16681.1"/>
    </source>
</evidence>
<dbReference type="SUPFAM" id="SSF56399">
    <property type="entry name" value="ADP-ribosylation"/>
    <property type="match status" value="1"/>
</dbReference>
<evidence type="ECO:0000313" key="7">
    <source>
        <dbReference type="Proteomes" id="UP001317822"/>
    </source>
</evidence>
<dbReference type="InterPro" id="IPR022928">
    <property type="entry name" value="RNA_2'-PTrans_KptA"/>
</dbReference>
<accession>A0ABN6UKB0</accession>
<dbReference type="InterPro" id="IPR002745">
    <property type="entry name" value="Ptrans_KptA/Tpt1"/>
</dbReference>
<evidence type="ECO:0000256" key="2">
    <source>
        <dbReference type="ARBA" id="ARBA00022679"/>
    </source>
</evidence>
<dbReference type="EMBL" id="AP027041">
    <property type="protein sequence ID" value="BDU16681.1"/>
    <property type="molecule type" value="Genomic_DNA"/>
</dbReference>
<dbReference type="Proteomes" id="UP001317822">
    <property type="component" value="Chromosome"/>
</dbReference>